<feature type="domain" description="Nuclear receptor" evidence="13">
    <location>
        <begin position="44"/>
        <end position="119"/>
    </location>
</feature>
<dbReference type="PROSITE" id="PS51030">
    <property type="entry name" value="NUCLEAR_REC_DBD_2"/>
    <property type="match status" value="1"/>
</dbReference>
<comment type="similarity">
    <text evidence="2 11">Belongs to the nuclear hormone receptor family.</text>
</comment>
<evidence type="ECO:0000256" key="7">
    <source>
        <dbReference type="ARBA" id="ARBA00023125"/>
    </source>
</evidence>
<dbReference type="SMART" id="SM00399">
    <property type="entry name" value="ZnF_C4"/>
    <property type="match status" value="1"/>
</dbReference>
<dbReference type="InterPro" id="IPR000536">
    <property type="entry name" value="Nucl_hrmn_rcpt_lig-bd"/>
</dbReference>
<dbReference type="InterPro" id="IPR013088">
    <property type="entry name" value="Znf_NHR/GATA"/>
</dbReference>
<dbReference type="InterPro" id="IPR049636">
    <property type="entry name" value="HNF4-like_DBD"/>
</dbReference>
<dbReference type="InterPro" id="IPR001628">
    <property type="entry name" value="Znf_hrmn_rcpt"/>
</dbReference>
<keyword evidence="7 11" id="KW-0238">DNA-binding</keyword>
<keyword evidence="16" id="KW-1185">Reference proteome</keyword>
<dbReference type="SUPFAM" id="SSF57716">
    <property type="entry name" value="Glucocorticoid receptor-like (DNA-binding domain)"/>
    <property type="match status" value="1"/>
</dbReference>
<keyword evidence="4 11" id="KW-0863">Zinc-finger</keyword>
<reference evidence="15" key="1">
    <citation type="submission" date="2023-06" db="EMBL/GenBank/DDBJ databases">
        <authorList>
            <person name="Delattre M."/>
        </authorList>
    </citation>
    <scope>NUCLEOTIDE SEQUENCE</scope>
    <source>
        <strain evidence="15">AF72</strain>
    </source>
</reference>
<dbReference type="PANTHER" id="PTHR47630">
    <property type="entry name" value="NUCLEAR HORMONE RECEPTOR FAMILY-RELATED-RELATED"/>
    <property type="match status" value="1"/>
</dbReference>
<evidence type="ECO:0000259" key="14">
    <source>
        <dbReference type="PROSITE" id="PS51843"/>
    </source>
</evidence>
<organism evidence="15 16">
    <name type="scientific">Mesorhabditis spiculigera</name>
    <dbReference type="NCBI Taxonomy" id="96644"/>
    <lineage>
        <taxon>Eukaryota</taxon>
        <taxon>Metazoa</taxon>
        <taxon>Ecdysozoa</taxon>
        <taxon>Nematoda</taxon>
        <taxon>Chromadorea</taxon>
        <taxon>Rhabditida</taxon>
        <taxon>Rhabditina</taxon>
        <taxon>Rhabditomorpha</taxon>
        <taxon>Rhabditoidea</taxon>
        <taxon>Rhabditidae</taxon>
        <taxon>Mesorhabditinae</taxon>
        <taxon>Mesorhabditis</taxon>
    </lineage>
</organism>
<feature type="region of interest" description="Disordered" evidence="12">
    <location>
        <begin position="118"/>
        <end position="196"/>
    </location>
</feature>
<comment type="subcellular location">
    <subcellularLocation>
        <location evidence="1 11">Nucleus</location>
    </subcellularLocation>
</comment>
<evidence type="ECO:0000256" key="6">
    <source>
        <dbReference type="ARBA" id="ARBA00023015"/>
    </source>
</evidence>
<evidence type="ECO:0000256" key="5">
    <source>
        <dbReference type="ARBA" id="ARBA00022833"/>
    </source>
</evidence>
<keyword evidence="9 11" id="KW-0675">Receptor</keyword>
<keyword evidence="10 11" id="KW-0539">Nucleus</keyword>
<sequence length="493" mass="54229">MLQTTGDKGPSSLEELVRTAATSSSTGNEAQPNKGGRRKSSTSQLCCVVCRDQAFGKHYGVNACNGCKGFFRRSVWNNRQYICRFDGRCAIAKEHRNVCRACRLKQCFLAGMNPRAVQSEREKAQGGGGGGAATSLLDSNIDPQDDDELSRMSPVKTCDSEAQTEGGGAGGGAAGEETISSEDEQHHQDVHPQPEVDFVKAASAVVRVTREVLSRSDSPPYGTSCQSASVSFSNAFFNPTLISPRTPVTPTGERVAEFVDVVQDWRRNFTLFADWLHALPEFNVLNVSDQLEVAKNRFNPFYWWLCGNWTVAAGCDGVCYANGSYFPRDEKIQCVPDVRGASERMMTSLVEPLAELELDETEQCLMLAIIVFSEELVLSPEGREHVKATGNRYVRLLHHHIGHKMPKESDNTSAVALRIARIMLLVSALTNLVYLTSDTIQLQDVLHIVNWESLPWTQDVIRAPTAQPVHDTTMDGQNTKKNTTVELTTPING</sequence>
<keyword evidence="5 11" id="KW-0862">Zinc</keyword>
<dbReference type="SUPFAM" id="SSF48508">
    <property type="entry name" value="Nuclear receptor ligand-binding domain"/>
    <property type="match status" value="1"/>
</dbReference>
<protein>
    <recommendedName>
        <fullName evidence="17">Nuclear hormone receptor family member nhr-62</fullName>
    </recommendedName>
</protein>
<accession>A0AA36FZY2</accession>
<dbReference type="Pfam" id="PF00105">
    <property type="entry name" value="zf-C4"/>
    <property type="match status" value="1"/>
</dbReference>
<evidence type="ECO:0000256" key="12">
    <source>
        <dbReference type="SAM" id="MobiDB-lite"/>
    </source>
</evidence>
<evidence type="ECO:0000256" key="8">
    <source>
        <dbReference type="ARBA" id="ARBA00023163"/>
    </source>
</evidence>
<evidence type="ECO:0000256" key="9">
    <source>
        <dbReference type="ARBA" id="ARBA00023170"/>
    </source>
</evidence>
<feature type="compositionally biased region" description="Gly residues" evidence="12">
    <location>
        <begin position="165"/>
        <end position="174"/>
    </location>
</feature>
<evidence type="ECO:0000256" key="11">
    <source>
        <dbReference type="RuleBase" id="RU004334"/>
    </source>
</evidence>
<feature type="domain" description="NR LBD" evidence="14">
    <location>
        <begin position="220"/>
        <end position="462"/>
    </location>
</feature>
<evidence type="ECO:0000313" key="15">
    <source>
        <dbReference type="EMBL" id="CAJ0574471.1"/>
    </source>
</evidence>
<dbReference type="FunFam" id="3.30.50.10:FF:000030">
    <property type="entry name" value="Nuclear Hormone Receptor family"/>
    <property type="match status" value="1"/>
</dbReference>
<evidence type="ECO:0000256" key="4">
    <source>
        <dbReference type="ARBA" id="ARBA00022771"/>
    </source>
</evidence>
<dbReference type="SMART" id="SM00430">
    <property type="entry name" value="HOLI"/>
    <property type="match status" value="1"/>
</dbReference>
<feature type="compositionally biased region" description="Polar residues" evidence="12">
    <location>
        <begin position="474"/>
        <end position="493"/>
    </location>
</feature>
<dbReference type="AlphaFoldDB" id="A0AA36FZY2"/>
<feature type="region of interest" description="Disordered" evidence="12">
    <location>
        <begin position="469"/>
        <end position="493"/>
    </location>
</feature>
<evidence type="ECO:0000256" key="2">
    <source>
        <dbReference type="ARBA" id="ARBA00005993"/>
    </source>
</evidence>
<dbReference type="GO" id="GO:0000978">
    <property type="term" value="F:RNA polymerase II cis-regulatory region sequence-specific DNA binding"/>
    <property type="evidence" value="ECO:0007669"/>
    <property type="project" value="InterPro"/>
</dbReference>
<name>A0AA36FZY2_9BILA</name>
<dbReference type="CDD" id="cd06157">
    <property type="entry name" value="NR_LBD"/>
    <property type="match status" value="1"/>
</dbReference>
<dbReference type="Gene3D" id="1.10.565.10">
    <property type="entry name" value="Retinoid X Receptor"/>
    <property type="match status" value="1"/>
</dbReference>
<dbReference type="Gene3D" id="3.30.50.10">
    <property type="entry name" value="Erythroid Transcription Factor GATA-1, subunit A"/>
    <property type="match status" value="1"/>
</dbReference>
<proteinExistence type="inferred from homology"/>
<dbReference type="Pfam" id="PF00104">
    <property type="entry name" value="Hormone_recep"/>
    <property type="match status" value="1"/>
</dbReference>
<dbReference type="InterPro" id="IPR035500">
    <property type="entry name" value="NHR-like_dom_sf"/>
</dbReference>
<feature type="non-terminal residue" evidence="15">
    <location>
        <position position="1"/>
    </location>
</feature>
<feature type="region of interest" description="Disordered" evidence="12">
    <location>
        <begin position="1"/>
        <end position="40"/>
    </location>
</feature>
<dbReference type="EMBL" id="CATQJA010002630">
    <property type="protein sequence ID" value="CAJ0574471.1"/>
    <property type="molecule type" value="Genomic_DNA"/>
</dbReference>
<dbReference type="GO" id="GO:0005634">
    <property type="term" value="C:nucleus"/>
    <property type="evidence" value="ECO:0007669"/>
    <property type="project" value="UniProtKB-SubCell"/>
</dbReference>
<evidence type="ECO:0008006" key="17">
    <source>
        <dbReference type="Google" id="ProtNLM"/>
    </source>
</evidence>
<dbReference type="GO" id="GO:0008270">
    <property type="term" value="F:zinc ion binding"/>
    <property type="evidence" value="ECO:0007669"/>
    <property type="project" value="UniProtKB-KW"/>
</dbReference>
<evidence type="ECO:0000256" key="10">
    <source>
        <dbReference type="ARBA" id="ARBA00023242"/>
    </source>
</evidence>
<dbReference type="CDD" id="cd06960">
    <property type="entry name" value="NR_DBD_HNF4A"/>
    <property type="match status" value="1"/>
</dbReference>
<comment type="caution">
    <text evidence="15">The sequence shown here is derived from an EMBL/GenBank/DDBJ whole genome shotgun (WGS) entry which is preliminary data.</text>
</comment>
<feature type="compositionally biased region" description="Basic and acidic residues" evidence="12">
    <location>
        <begin position="183"/>
        <end position="196"/>
    </location>
</feature>
<dbReference type="PANTHER" id="PTHR47630:SF4">
    <property type="entry name" value="NUCLEAR HORMONE RECEPTOR FAMILY MEMBER NHR-62"/>
    <property type="match status" value="1"/>
</dbReference>
<dbReference type="GO" id="GO:0003700">
    <property type="term" value="F:DNA-binding transcription factor activity"/>
    <property type="evidence" value="ECO:0007669"/>
    <property type="project" value="InterPro"/>
</dbReference>
<feature type="compositionally biased region" description="Polar residues" evidence="12">
    <location>
        <begin position="20"/>
        <end position="31"/>
    </location>
</feature>
<keyword evidence="3 11" id="KW-0479">Metal-binding</keyword>
<gene>
    <name evidence="15" type="ORF">MSPICULIGERA_LOCUS12804</name>
</gene>
<dbReference type="PROSITE" id="PS51843">
    <property type="entry name" value="NR_LBD"/>
    <property type="match status" value="1"/>
</dbReference>
<evidence type="ECO:0000313" key="16">
    <source>
        <dbReference type="Proteomes" id="UP001177023"/>
    </source>
</evidence>
<dbReference type="PROSITE" id="PS00031">
    <property type="entry name" value="NUCLEAR_REC_DBD_1"/>
    <property type="match status" value="1"/>
</dbReference>
<keyword evidence="6 11" id="KW-0805">Transcription regulation</keyword>
<dbReference type="Proteomes" id="UP001177023">
    <property type="component" value="Unassembled WGS sequence"/>
</dbReference>
<evidence type="ECO:0000259" key="13">
    <source>
        <dbReference type="PROSITE" id="PS51030"/>
    </source>
</evidence>
<dbReference type="InterPro" id="IPR052499">
    <property type="entry name" value="C.elegans_NHRs"/>
</dbReference>
<evidence type="ECO:0000256" key="1">
    <source>
        <dbReference type="ARBA" id="ARBA00004123"/>
    </source>
</evidence>
<evidence type="ECO:0000256" key="3">
    <source>
        <dbReference type="ARBA" id="ARBA00022723"/>
    </source>
</evidence>
<dbReference type="PRINTS" id="PR00047">
    <property type="entry name" value="STROIDFINGER"/>
</dbReference>
<keyword evidence="8 11" id="KW-0804">Transcription</keyword>